<dbReference type="EMBL" id="VIKU02000003">
    <property type="protein sequence ID" value="NHF59901.1"/>
    <property type="molecule type" value="Genomic_DNA"/>
</dbReference>
<keyword evidence="3" id="KW-1185">Reference proteome</keyword>
<dbReference type="PROSITE" id="PS51257">
    <property type="entry name" value="PROKAR_LIPOPROTEIN"/>
    <property type="match status" value="1"/>
</dbReference>
<dbReference type="Proteomes" id="UP000707206">
    <property type="component" value="Unassembled WGS sequence"/>
</dbReference>
<feature type="signal peptide" evidence="1">
    <location>
        <begin position="1"/>
        <end position="23"/>
    </location>
</feature>
<evidence type="ECO:0000313" key="3">
    <source>
        <dbReference type="Proteomes" id="UP000707206"/>
    </source>
</evidence>
<keyword evidence="1" id="KW-0732">Signal</keyword>
<protein>
    <recommendedName>
        <fullName evidence="4">Lipoprotein</fullName>
    </recommendedName>
</protein>
<accession>A0A967AT55</accession>
<feature type="chain" id="PRO_5036779890" description="Lipoprotein" evidence="1">
    <location>
        <begin position="24"/>
        <end position="264"/>
    </location>
</feature>
<evidence type="ECO:0000256" key="1">
    <source>
        <dbReference type="SAM" id="SignalP"/>
    </source>
</evidence>
<proteinExistence type="predicted"/>
<dbReference type="RefSeq" id="WP_152574409.1">
    <property type="nucleotide sequence ID" value="NZ_VIKU02000003.1"/>
</dbReference>
<gene>
    <name evidence="2" type="ORF">FK220_011155</name>
</gene>
<dbReference type="AlphaFoldDB" id="A0A967AT55"/>
<sequence length="264" mass="28311">MKSFVFNVKQLLLLSAVSLMVFACSKDGDDPINDSAELSKTEVKTVLEADEISGITDEVVTEIFQNGQSSAKSAKTVDCYEATYTETGFTATFINCGEEDGNLNGTISAIYEMGDAGTVISVTFTDFMAGDISINGTRTFTFSNTDTENITYNVTSDMTIIMADGSVIKEKGAKTLGLVFGENFSEGKFTLDGNWTIEANGNTYFANITTLLETTFGCEHVGTGVLVLAKNGLEVSVDFGDGTCDDMATLIYPDGTEEEFSLKD</sequence>
<evidence type="ECO:0008006" key="4">
    <source>
        <dbReference type="Google" id="ProtNLM"/>
    </source>
</evidence>
<evidence type="ECO:0000313" key="2">
    <source>
        <dbReference type="EMBL" id="NHF59901.1"/>
    </source>
</evidence>
<name>A0A967AT55_9FLAO</name>
<reference evidence="2" key="1">
    <citation type="submission" date="2019-07" db="EMBL/GenBank/DDBJ databases">
        <authorList>
            <person name="De-Chao Zhang Q."/>
        </authorList>
    </citation>
    <scope>NUCLEOTIDE SEQUENCE</scope>
    <source>
        <strain evidence="2">TP-CH-4</strain>
    </source>
</reference>
<reference evidence="2" key="2">
    <citation type="submission" date="2020-03" db="EMBL/GenBank/DDBJ databases">
        <title>Flavobacteriaceae bacterium strain TP-CH-4, a member of the family Flavobacteriaceae isolated from a deep-sea seamount.</title>
        <authorList>
            <person name="Zhang D.-C."/>
        </authorList>
    </citation>
    <scope>NUCLEOTIDE SEQUENCE</scope>
    <source>
        <strain evidence="2">TP-CH-4</strain>
    </source>
</reference>
<comment type="caution">
    <text evidence="2">The sequence shown here is derived from an EMBL/GenBank/DDBJ whole genome shotgun (WGS) entry which is preliminary data.</text>
</comment>
<organism evidence="2 3">
    <name type="scientific">Pelagihabitans pacificus</name>
    <dbReference type="NCBI Taxonomy" id="2696054"/>
    <lineage>
        <taxon>Bacteria</taxon>
        <taxon>Pseudomonadati</taxon>
        <taxon>Bacteroidota</taxon>
        <taxon>Flavobacteriia</taxon>
        <taxon>Flavobacteriales</taxon>
        <taxon>Flavobacteriaceae</taxon>
        <taxon>Pelagihabitans</taxon>
    </lineage>
</organism>